<evidence type="ECO:0000256" key="2">
    <source>
        <dbReference type="ARBA" id="ARBA00005513"/>
    </source>
</evidence>
<comment type="subcellular location">
    <subcellularLocation>
        <location evidence="1">Membrane</location>
        <topology evidence="1">Single-pass membrane protein</topology>
    </subcellularLocation>
</comment>
<dbReference type="EMBL" id="FPHC01000064">
    <property type="protein sequence ID" value="SFV61536.1"/>
    <property type="molecule type" value="Genomic_DNA"/>
</dbReference>
<evidence type="ECO:0000256" key="6">
    <source>
        <dbReference type="ARBA" id="ARBA00022781"/>
    </source>
</evidence>
<dbReference type="GO" id="GO:0015986">
    <property type="term" value="P:proton motive force-driven ATP synthesis"/>
    <property type="evidence" value="ECO:0007669"/>
    <property type="project" value="InterPro"/>
</dbReference>
<keyword evidence="3" id="KW-0813">Transport</keyword>
<dbReference type="PANTHER" id="PTHR33445">
    <property type="entry name" value="ATP SYNTHASE SUBUNIT B', CHLOROPLASTIC"/>
    <property type="match status" value="1"/>
</dbReference>
<keyword evidence="9" id="KW-0472">Membrane</keyword>
<comment type="function">
    <text evidence="10">F(1)F(0) ATP synthase produces ATP from ADP in the presence of a proton or sodium gradient. F-type ATPases consist of two structural domains, F(1) containing the extramembraneous catalytic core and F(0) containing the membrane proton channel, linked together by a central stalk and a peripheral stalk. During catalysis, ATP synthesis in the catalytic domain of F(1) is coupled via a rotary mechanism of the central stalk subunits to proton translocation.</text>
</comment>
<evidence type="ECO:0000256" key="8">
    <source>
        <dbReference type="ARBA" id="ARBA00023065"/>
    </source>
</evidence>
<dbReference type="InterPro" id="IPR050059">
    <property type="entry name" value="ATP_synthase_B_chain"/>
</dbReference>
<keyword evidence="8" id="KW-0406">Ion transport</keyword>
<accession>A0A1W1C6X1</accession>
<name>A0A1W1C6X1_9ZZZZ</name>
<keyword evidence="4" id="KW-0138">CF(0)</keyword>
<dbReference type="GO" id="GO:0016787">
    <property type="term" value="F:hydrolase activity"/>
    <property type="evidence" value="ECO:0007669"/>
    <property type="project" value="UniProtKB-KW"/>
</dbReference>
<dbReference type="GO" id="GO:0046961">
    <property type="term" value="F:proton-transporting ATPase activity, rotational mechanism"/>
    <property type="evidence" value="ECO:0007669"/>
    <property type="project" value="TreeGrafter"/>
</dbReference>
<dbReference type="GO" id="GO:0045259">
    <property type="term" value="C:proton-transporting ATP synthase complex"/>
    <property type="evidence" value="ECO:0007669"/>
    <property type="project" value="UniProtKB-KW"/>
</dbReference>
<evidence type="ECO:0000256" key="1">
    <source>
        <dbReference type="ARBA" id="ARBA00004167"/>
    </source>
</evidence>
<dbReference type="EC" id="3.6.3.14" evidence="11"/>
<dbReference type="Pfam" id="PF00430">
    <property type="entry name" value="ATP-synt_B"/>
    <property type="match status" value="1"/>
</dbReference>
<evidence type="ECO:0000256" key="9">
    <source>
        <dbReference type="ARBA" id="ARBA00023136"/>
    </source>
</evidence>
<keyword evidence="11" id="KW-0378">Hydrolase</keyword>
<evidence type="ECO:0000256" key="10">
    <source>
        <dbReference type="ARBA" id="ARBA00025198"/>
    </source>
</evidence>
<organism evidence="11">
    <name type="scientific">hydrothermal vent metagenome</name>
    <dbReference type="NCBI Taxonomy" id="652676"/>
    <lineage>
        <taxon>unclassified sequences</taxon>
        <taxon>metagenomes</taxon>
        <taxon>ecological metagenomes</taxon>
    </lineage>
</organism>
<dbReference type="PANTHER" id="PTHR33445:SF2">
    <property type="entry name" value="ATP SYNTHASE SUBUNIT B', CHLOROPLASTIC"/>
    <property type="match status" value="1"/>
</dbReference>
<sequence length="106" mass="11861">MDDRDNSIAKDLNAAKSLSGNSEALYAEADSILDEARSKASEIRQKAIDESKVLAESKAESKRSDLDKEYISFMENLDSEKENLKNSLLSQIPLYKESIKAKFSKL</sequence>
<dbReference type="AlphaFoldDB" id="A0A1W1C6X1"/>
<keyword evidence="5" id="KW-0812">Transmembrane</keyword>
<keyword evidence="6" id="KW-0375">Hydrogen ion transport</keyword>
<evidence type="ECO:0000256" key="3">
    <source>
        <dbReference type="ARBA" id="ARBA00022448"/>
    </source>
</evidence>
<keyword evidence="7" id="KW-1133">Transmembrane helix</keyword>
<evidence type="ECO:0000313" key="11">
    <source>
        <dbReference type="EMBL" id="SFV61536.1"/>
    </source>
</evidence>
<evidence type="ECO:0000256" key="5">
    <source>
        <dbReference type="ARBA" id="ARBA00022692"/>
    </source>
</evidence>
<proteinExistence type="inferred from homology"/>
<evidence type="ECO:0000256" key="7">
    <source>
        <dbReference type="ARBA" id="ARBA00022989"/>
    </source>
</evidence>
<reference evidence="11" key="1">
    <citation type="submission" date="2016-10" db="EMBL/GenBank/DDBJ databases">
        <authorList>
            <person name="de Groot N.N."/>
        </authorList>
    </citation>
    <scope>NUCLEOTIDE SEQUENCE</scope>
</reference>
<protein>
    <submittedName>
        <fullName evidence="11">ATP synthase F0 sector subunit b</fullName>
        <ecNumber evidence="11">3.6.3.14</ecNumber>
    </submittedName>
</protein>
<dbReference type="InterPro" id="IPR002146">
    <property type="entry name" value="ATP_synth_b/b'su_bac/chlpt"/>
</dbReference>
<dbReference type="Gene3D" id="6.10.250.1580">
    <property type="match status" value="1"/>
</dbReference>
<evidence type="ECO:0000256" key="4">
    <source>
        <dbReference type="ARBA" id="ARBA00022547"/>
    </source>
</evidence>
<comment type="similarity">
    <text evidence="2">Belongs to the ATPase B chain family.</text>
</comment>
<gene>
    <name evidence="11" type="ORF">MNB_SV-6-989</name>
</gene>